<name>A0AAE8XGR3_9CAUD</name>
<evidence type="ECO:0000313" key="3">
    <source>
        <dbReference type="Proteomes" id="UP000828412"/>
    </source>
</evidence>
<evidence type="ECO:0000313" key="2">
    <source>
        <dbReference type="EMBL" id="UAV89760.1"/>
    </source>
</evidence>
<dbReference type="EMBL" id="MZ826350">
    <property type="protein sequence ID" value="UAV89760.1"/>
    <property type="molecule type" value="Genomic_DNA"/>
</dbReference>
<evidence type="ECO:0000256" key="1">
    <source>
        <dbReference type="SAM" id="Phobius"/>
    </source>
</evidence>
<protein>
    <submittedName>
        <fullName evidence="2">Uncharacterized protein</fullName>
    </submittedName>
</protein>
<accession>A0AAE8XGR3</accession>
<reference evidence="2 3" key="1">
    <citation type="submission" date="2021-08" db="EMBL/GenBank/DDBJ databases">
        <authorList>
            <person name="DeCurzio J.M.K."/>
            <person name="Krukonis G.P."/>
            <person name="Delesalle V.A."/>
        </authorList>
    </citation>
    <scope>NUCLEOTIDE SEQUENCE [LARGE SCALE GENOMIC DNA]</scope>
</reference>
<keyword evidence="3" id="KW-1185">Reference proteome</keyword>
<feature type="transmembrane region" description="Helical" evidence="1">
    <location>
        <begin position="109"/>
        <end position="126"/>
    </location>
</feature>
<keyword evidence="1" id="KW-0812">Transmembrane</keyword>
<organism evidence="2 3">
    <name type="scientific">Pseudomonas phage M5.1</name>
    <dbReference type="NCBI Taxonomy" id="2873460"/>
    <lineage>
        <taxon>Viruses</taxon>
        <taxon>Duplodnaviria</taxon>
        <taxon>Heunggongvirae</taxon>
        <taxon>Uroviricota</taxon>
        <taxon>Caudoviricetes</taxon>
        <taxon>Vandenendeviridae</taxon>
        <taxon>Gorskivirinae</taxon>
        <taxon>Kremarvirus</taxon>
        <taxon>Kremarvirus M51</taxon>
    </lineage>
</organism>
<gene>
    <name evidence="2" type="primary">179</name>
    <name evidence="2" type="ORF">M51_179</name>
</gene>
<keyword evidence="1" id="KW-1133">Transmembrane helix</keyword>
<dbReference type="RefSeq" id="YP_010766712.1">
    <property type="nucleotide sequence ID" value="NC_073680.1"/>
</dbReference>
<sequence length="130" mass="15111">MARLRRAPKPAVRVKVIKPPVPLHRRILGRGATELDTIADLRLELERAYGLDQMEYDTYLDCHEALDIREAKAKEALDKATGRYVKPDKVTKINLRTRSHKPIGRYKRWHIKALCVIGFLIIWKILSFKP</sequence>
<dbReference type="KEGG" id="vg:80266409"/>
<proteinExistence type="predicted"/>
<keyword evidence="1" id="KW-0472">Membrane</keyword>
<dbReference type="GeneID" id="80266409"/>
<dbReference type="Proteomes" id="UP000828412">
    <property type="component" value="Segment"/>
</dbReference>